<sequence length="181" mass="19758">MPSPPPKEPHDRTRPCHRRSDTSADGAHRLAQWQSTASPGTVFATWGHVRLKGRGQSLIGPEAQRQEARRCDATARTAGPAVFSGRGPASEGLPGLPLPNESSPGSLAPGPVPPLWVRESLWNLQPCRRSSSGRHAAATRFVIVYWRGVFSGAWLGRRSAQPRCRSFSGPWVVLQCTREPR</sequence>
<accession>A0AAV7LMH8</accession>
<feature type="region of interest" description="Disordered" evidence="1">
    <location>
        <begin position="1"/>
        <end position="28"/>
    </location>
</feature>
<feature type="compositionally biased region" description="Basic and acidic residues" evidence="1">
    <location>
        <begin position="7"/>
        <end position="28"/>
    </location>
</feature>
<evidence type="ECO:0000313" key="3">
    <source>
        <dbReference type="Proteomes" id="UP001066276"/>
    </source>
</evidence>
<dbReference type="Proteomes" id="UP001066276">
    <property type="component" value="Chromosome 11"/>
</dbReference>
<evidence type="ECO:0000313" key="2">
    <source>
        <dbReference type="EMBL" id="KAJ1092199.1"/>
    </source>
</evidence>
<protein>
    <submittedName>
        <fullName evidence="2">Uncharacterized protein</fullName>
    </submittedName>
</protein>
<keyword evidence="3" id="KW-1185">Reference proteome</keyword>
<name>A0AAV7LMH8_PLEWA</name>
<reference evidence="2" key="1">
    <citation type="journal article" date="2022" name="bioRxiv">
        <title>Sequencing and chromosome-scale assembly of the giantPleurodeles waltlgenome.</title>
        <authorList>
            <person name="Brown T."/>
            <person name="Elewa A."/>
            <person name="Iarovenko S."/>
            <person name="Subramanian E."/>
            <person name="Araus A.J."/>
            <person name="Petzold A."/>
            <person name="Susuki M."/>
            <person name="Suzuki K.-i.T."/>
            <person name="Hayashi T."/>
            <person name="Toyoda A."/>
            <person name="Oliveira C."/>
            <person name="Osipova E."/>
            <person name="Leigh N.D."/>
            <person name="Simon A."/>
            <person name="Yun M.H."/>
        </authorList>
    </citation>
    <scope>NUCLEOTIDE SEQUENCE</scope>
    <source>
        <strain evidence="2">20211129_DDA</strain>
        <tissue evidence="2">Liver</tissue>
    </source>
</reference>
<proteinExistence type="predicted"/>
<comment type="caution">
    <text evidence="2">The sequence shown here is derived from an EMBL/GenBank/DDBJ whole genome shotgun (WGS) entry which is preliminary data.</text>
</comment>
<evidence type="ECO:0000256" key="1">
    <source>
        <dbReference type="SAM" id="MobiDB-lite"/>
    </source>
</evidence>
<dbReference type="AlphaFoldDB" id="A0AAV7LMH8"/>
<gene>
    <name evidence="2" type="ORF">NDU88_005311</name>
</gene>
<dbReference type="EMBL" id="JANPWB010000015">
    <property type="protein sequence ID" value="KAJ1092199.1"/>
    <property type="molecule type" value="Genomic_DNA"/>
</dbReference>
<organism evidence="2 3">
    <name type="scientific">Pleurodeles waltl</name>
    <name type="common">Iberian ribbed newt</name>
    <dbReference type="NCBI Taxonomy" id="8319"/>
    <lineage>
        <taxon>Eukaryota</taxon>
        <taxon>Metazoa</taxon>
        <taxon>Chordata</taxon>
        <taxon>Craniata</taxon>
        <taxon>Vertebrata</taxon>
        <taxon>Euteleostomi</taxon>
        <taxon>Amphibia</taxon>
        <taxon>Batrachia</taxon>
        <taxon>Caudata</taxon>
        <taxon>Salamandroidea</taxon>
        <taxon>Salamandridae</taxon>
        <taxon>Pleurodelinae</taxon>
        <taxon>Pleurodeles</taxon>
    </lineage>
</organism>
<feature type="region of interest" description="Disordered" evidence="1">
    <location>
        <begin position="79"/>
        <end position="107"/>
    </location>
</feature>